<evidence type="ECO:0000256" key="3">
    <source>
        <dbReference type="ARBA" id="ARBA00011950"/>
    </source>
</evidence>
<dbReference type="Pfam" id="PF02391">
    <property type="entry name" value="MoaE"/>
    <property type="match status" value="1"/>
</dbReference>
<dbReference type="GO" id="GO:0030366">
    <property type="term" value="F:molybdopterin synthase activity"/>
    <property type="evidence" value="ECO:0007669"/>
    <property type="project" value="UniProtKB-EC"/>
</dbReference>
<accession>A0ABS3ZBS8</accession>
<keyword evidence="13" id="KW-1185">Reference proteome</keyword>
<organism evidence="12 13">
    <name type="scientific">Marinobacterium alkalitolerans</name>
    <dbReference type="NCBI Taxonomy" id="1542925"/>
    <lineage>
        <taxon>Bacteria</taxon>
        <taxon>Pseudomonadati</taxon>
        <taxon>Pseudomonadota</taxon>
        <taxon>Gammaproteobacteria</taxon>
        <taxon>Oceanospirillales</taxon>
        <taxon>Oceanospirillaceae</taxon>
        <taxon>Marinobacterium</taxon>
    </lineage>
</organism>
<evidence type="ECO:0000256" key="2">
    <source>
        <dbReference type="ARBA" id="ARBA00005426"/>
    </source>
</evidence>
<evidence type="ECO:0000256" key="5">
    <source>
        <dbReference type="ARBA" id="ARBA00023150"/>
    </source>
</evidence>
<dbReference type="InterPro" id="IPR036563">
    <property type="entry name" value="MoaE_sf"/>
</dbReference>
<comment type="pathway">
    <text evidence="1">Cofactor biosynthesis; molybdopterin biosynthesis.</text>
</comment>
<evidence type="ECO:0000256" key="1">
    <source>
        <dbReference type="ARBA" id="ARBA00005046"/>
    </source>
</evidence>
<dbReference type="Gene3D" id="3.90.1170.40">
    <property type="entry name" value="Molybdopterin biosynthesis MoaE subunit"/>
    <property type="match status" value="1"/>
</dbReference>
<evidence type="ECO:0000256" key="4">
    <source>
        <dbReference type="ARBA" id="ARBA00013858"/>
    </source>
</evidence>
<dbReference type="EC" id="2.8.1.12" evidence="3"/>
<gene>
    <name evidence="12" type="primary">moaE</name>
    <name evidence="12" type="ORF">H9C73_10465</name>
</gene>
<evidence type="ECO:0000256" key="9">
    <source>
        <dbReference type="ARBA" id="ARBA00030781"/>
    </source>
</evidence>
<evidence type="ECO:0000256" key="7">
    <source>
        <dbReference type="ARBA" id="ARBA00029745"/>
    </source>
</evidence>
<reference evidence="12 13" key="1">
    <citation type="submission" date="2020-09" db="EMBL/GenBank/DDBJ databases">
        <authorList>
            <person name="Tanuku N.R.S."/>
        </authorList>
    </citation>
    <scope>NUCLEOTIDE SEQUENCE [LARGE SCALE GENOMIC DNA]</scope>
    <source>
        <strain evidence="12 13">AK62</strain>
    </source>
</reference>
<dbReference type="InterPro" id="IPR003448">
    <property type="entry name" value="Mopterin_biosynth_MoaE"/>
</dbReference>
<evidence type="ECO:0000256" key="6">
    <source>
        <dbReference type="ARBA" id="ARBA00026066"/>
    </source>
</evidence>
<keyword evidence="5" id="KW-0501">Molybdenum cofactor biosynthesis</keyword>
<name>A0ABS3ZBS8_9GAMM</name>
<evidence type="ECO:0000256" key="8">
    <source>
        <dbReference type="ARBA" id="ARBA00030407"/>
    </source>
</evidence>
<comment type="subunit">
    <text evidence="6">Heterotetramer of 2 MoaD subunits and 2 MoaE subunits. Also stable as homodimer. The enzyme changes between these two forms during catalysis.</text>
</comment>
<dbReference type="SUPFAM" id="SSF54690">
    <property type="entry name" value="Molybdopterin synthase subunit MoaE"/>
    <property type="match status" value="1"/>
</dbReference>
<keyword evidence="12" id="KW-0808">Transferase</keyword>
<evidence type="ECO:0000256" key="11">
    <source>
        <dbReference type="ARBA" id="ARBA00049878"/>
    </source>
</evidence>
<dbReference type="EMBL" id="JACVEW010000015">
    <property type="protein sequence ID" value="MBP0049161.1"/>
    <property type="molecule type" value="Genomic_DNA"/>
</dbReference>
<dbReference type="NCBIfam" id="NF007959">
    <property type="entry name" value="PRK10678.1"/>
    <property type="match status" value="1"/>
</dbReference>
<comment type="similarity">
    <text evidence="2">Belongs to the MoaE family.</text>
</comment>
<dbReference type="Proteomes" id="UP000810171">
    <property type="component" value="Unassembled WGS sequence"/>
</dbReference>
<evidence type="ECO:0000256" key="10">
    <source>
        <dbReference type="ARBA" id="ARBA00032474"/>
    </source>
</evidence>
<dbReference type="PANTHER" id="PTHR23404">
    <property type="entry name" value="MOLYBDOPTERIN SYNTHASE RELATED"/>
    <property type="match status" value="1"/>
</dbReference>
<evidence type="ECO:0000313" key="12">
    <source>
        <dbReference type="EMBL" id="MBP0049161.1"/>
    </source>
</evidence>
<dbReference type="RefSeq" id="WP_209287782.1">
    <property type="nucleotide sequence ID" value="NZ_JACVEW010000015.1"/>
</dbReference>
<sequence>MGLNNVQVNQQDFNINDAHTWLRQGSEPCGAVVTFTGIVRDLAEGGLKGLYLEHYPGMTERALEDIIARARQRWQLGRVLIHHRVGWLQPDENIVLLGVASAHRAEAFAAAAFIMDYLKQDAPFWKKERLSGEERWVEQKGSDREAVKRWQSPGN</sequence>
<protein>
    <recommendedName>
        <fullName evidence="4">Molybdopterin synthase catalytic subunit</fullName>
        <ecNumber evidence="3">2.8.1.12</ecNumber>
    </recommendedName>
    <alternativeName>
        <fullName evidence="9">MPT synthase subunit 2</fullName>
    </alternativeName>
    <alternativeName>
        <fullName evidence="7">Molybdenum cofactor biosynthesis protein E</fullName>
    </alternativeName>
    <alternativeName>
        <fullName evidence="8">Molybdopterin-converting factor large subunit</fullName>
    </alternativeName>
    <alternativeName>
        <fullName evidence="10">Molybdopterin-converting factor subunit 2</fullName>
    </alternativeName>
</protein>
<dbReference type="CDD" id="cd00756">
    <property type="entry name" value="MoaE"/>
    <property type="match status" value="1"/>
</dbReference>
<comment type="caution">
    <text evidence="12">The sequence shown here is derived from an EMBL/GenBank/DDBJ whole genome shotgun (WGS) entry which is preliminary data.</text>
</comment>
<comment type="catalytic activity">
    <reaction evidence="11">
        <text>2 [molybdopterin-synthase sulfur-carrier protein]-C-terminal-Gly-aminoethanethioate + cyclic pyranopterin phosphate + H2O = molybdopterin + 2 [molybdopterin-synthase sulfur-carrier protein]-C-terminal Gly-Gly + 2 H(+)</text>
        <dbReference type="Rhea" id="RHEA:26333"/>
        <dbReference type="Rhea" id="RHEA-COMP:12202"/>
        <dbReference type="Rhea" id="RHEA-COMP:19907"/>
        <dbReference type="ChEBI" id="CHEBI:15377"/>
        <dbReference type="ChEBI" id="CHEBI:15378"/>
        <dbReference type="ChEBI" id="CHEBI:58698"/>
        <dbReference type="ChEBI" id="CHEBI:59648"/>
        <dbReference type="ChEBI" id="CHEBI:90778"/>
        <dbReference type="ChEBI" id="CHEBI:232372"/>
        <dbReference type="EC" id="2.8.1.12"/>
    </reaction>
</comment>
<evidence type="ECO:0000313" key="13">
    <source>
        <dbReference type="Proteomes" id="UP000810171"/>
    </source>
</evidence>
<proteinExistence type="inferred from homology"/>